<dbReference type="Proteomes" id="UP000663722">
    <property type="component" value="Chromosome"/>
</dbReference>
<gene>
    <name evidence="1" type="ORF">dnm_031650</name>
</gene>
<protein>
    <submittedName>
        <fullName evidence="1">Uncharacterized protein</fullName>
    </submittedName>
</protein>
<sequence length="44" mass="5257">MNEWAAEDLEGEDMEYVEWAGEYQFYVKLNERLRVLEGIENISS</sequence>
<accession>A0A975BKU4</accession>
<dbReference type="AlphaFoldDB" id="A0A975BKU4"/>
<reference evidence="1" key="1">
    <citation type="journal article" date="2021" name="Microb. Physiol.">
        <title>Proteogenomic Insights into the Physiology of Marine, Sulfate-Reducing, Filamentous Desulfonema limicola and Desulfonema magnum.</title>
        <authorList>
            <person name="Schnaars V."/>
            <person name="Wohlbrand L."/>
            <person name="Scheve S."/>
            <person name="Hinrichs C."/>
            <person name="Reinhardt R."/>
            <person name="Rabus R."/>
        </authorList>
    </citation>
    <scope>NUCLEOTIDE SEQUENCE</scope>
    <source>
        <strain evidence="1">4be13</strain>
    </source>
</reference>
<proteinExistence type="predicted"/>
<dbReference type="EMBL" id="CP061800">
    <property type="protein sequence ID" value="QTA87137.1"/>
    <property type="molecule type" value="Genomic_DNA"/>
</dbReference>
<evidence type="ECO:0000313" key="2">
    <source>
        <dbReference type="Proteomes" id="UP000663722"/>
    </source>
</evidence>
<name>A0A975BKU4_9BACT</name>
<dbReference type="RefSeq" id="WP_276571872.1">
    <property type="nucleotide sequence ID" value="NZ_CP061800.1"/>
</dbReference>
<evidence type="ECO:0000313" key="1">
    <source>
        <dbReference type="EMBL" id="QTA87137.1"/>
    </source>
</evidence>
<organism evidence="1 2">
    <name type="scientific">Desulfonema magnum</name>
    <dbReference type="NCBI Taxonomy" id="45655"/>
    <lineage>
        <taxon>Bacteria</taxon>
        <taxon>Pseudomonadati</taxon>
        <taxon>Thermodesulfobacteriota</taxon>
        <taxon>Desulfobacteria</taxon>
        <taxon>Desulfobacterales</taxon>
        <taxon>Desulfococcaceae</taxon>
        <taxon>Desulfonema</taxon>
    </lineage>
</organism>
<keyword evidence="2" id="KW-1185">Reference proteome</keyword>
<dbReference type="KEGG" id="dmm:dnm_031650"/>